<feature type="domain" description="PCI" evidence="3">
    <location>
        <begin position="77"/>
        <end position="247"/>
    </location>
</feature>
<dbReference type="InterPro" id="IPR000717">
    <property type="entry name" value="PCI_dom"/>
</dbReference>
<name>A0A0G4IN01_PLABS</name>
<keyword evidence="2" id="KW-0647">Proteasome</keyword>
<evidence type="ECO:0000313" key="7">
    <source>
        <dbReference type="Proteomes" id="UP000290189"/>
    </source>
</evidence>
<dbReference type="GO" id="GO:0005634">
    <property type="term" value="C:nucleus"/>
    <property type="evidence" value="ECO:0007669"/>
    <property type="project" value="TreeGrafter"/>
</dbReference>
<dbReference type="Proteomes" id="UP000039324">
    <property type="component" value="Unassembled WGS sequence"/>
</dbReference>
<keyword evidence="5" id="KW-0496">Mitochondrion</keyword>
<keyword evidence="6" id="KW-1185">Reference proteome</keyword>
<dbReference type="InterPro" id="IPR006746">
    <property type="entry name" value="26S_Psome_Rpn12"/>
</dbReference>
<dbReference type="InterPro" id="IPR033464">
    <property type="entry name" value="CSN8_PSD8_EIF3K"/>
</dbReference>
<evidence type="ECO:0000256" key="2">
    <source>
        <dbReference type="ARBA" id="ARBA00022942"/>
    </source>
</evidence>
<dbReference type="AlphaFoldDB" id="A0A0G4IN01"/>
<evidence type="ECO:0000313" key="6">
    <source>
        <dbReference type="Proteomes" id="UP000039324"/>
    </source>
</evidence>
<sequence>MSDATKILNELKTAFAAKSPDLKKCQALVDSFKLALLKLPVTPPFNPSDPAVRQHLVTARDGFEVAVLLSLHLSDLAAFELNFQQLKPYYFDFASVLPESSQKWPVLGLRLLSLLAESRIAEFHTELELLPVASHGNQFISYAIALEQELMEGSYRSLWDASSKVPFPEYRFFVDHLVSAARDNIAECSEKAYRELTPEDAIKLLKLSSTAALSDFCAKRGWELKNNVVHFRPVVDQTFFIPSKELIKQGLGYATELERIV</sequence>
<dbReference type="Pfam" id="PF10075">
    <property type="entry name" value="CSN8_PSD8_EIF3K"/>
    <property type="match status" value="1"/>
</dbReference>
<evidence type="ECO:0000313" key="5">
    <source>
        <dbReference type="EMBL" id="SPQ94696.1"/>
    </source>
</evidence>
<protein>
    <recommendedName>
        <fullName evidence="3">PCI domain-containing protein</fullName>
    </recommendedName>
</protein>
<gene>
    <name evidence="4" type="ORF">PBRA_005247</name>
    <name evidence="5" type="ORF">PLBR_LOCUS1911</name>
</gene>
<evidence type="ECO:0000256" key="1">
    <source>
        <dbReference type="ARBA" id="ARBA00009627"/>
    </source>
</evidence>
<dbReference type="OrthoDB" id="8775810at2759"/>
<geneLocation type="mitochondrion" evidence="5"/>
<organism evidence="4 6">
    <name type="scientific">Plasmodiophora brassicae</name>
    <name type="common">Clubroot disease agent</name>
    <dbReference type="NCBI Taxonomy" id="37360"/>
    <lineage>
        <taxon>Eukaryota</taxon>
        <taxon>Sar</taxon>
        <taxon>Rhizaria</taxon>
        <taxon>Endomyxa</taxon>
        <taxon>Phytomyxea</taxon>
        <taxon>Plasmodiophorida</taxon>
        <taxon>Plasmodiophoridae</taxon>
        <taxon>Plasmodiophora</taxon>
    </lineage>
</organism>
<dbReference type="Proteomes" id="UP000290189">
    <property type="component" value="Unassembled WGS sequence"/>
</dbReference>
<dbReference type="PANTHER" id="PTHR12387:SF0">
    <property type="entry name" value="26S PROTEASOME NON-ATPASE REGULATORY SUBUNIT 8"/>
    <property type="match status" value="1"/>
</dbReference>
<dbReference type="EMBL" id="OVEO01000003">
    <property type="protein sequence ID" value="SPQ94696.1"/>
    <property type="molecule type" value="Genomic_DNA"/>
</dbReference>
<accession>A0A0G4IN01</accession>
<reference evidence="4 6" key="1">
    <citation type="submission" date="2015-02" db="EMBL/GenBank/DDBJ databases">
        <authorList>
            <person name="Chooi Y.-H."/>
        </authorList>
    </citation>
    <scope>NUCLEOTIDE SEQUENCE [LARGE SCALE GENOMIC DNA]</scope>
    <source>
        <strain evidence="4">E3</strain>
    </source>
</reference>
<comment type="similarity">
    <text evidence="1">Belongs to the proteasome subunit S14 family.</text>
</comment>
<reference evidence="5 7" key="2">
    <citation type="submission" date="2018-03" db="EMBL/GenBank/DDBJ databases">
        <authorList>
            <person name="Fogelqvist J."/>
        </authorList>
    </citation>
    <scope>NUCLEOTIDE SEQUENCE [LARGE SCALE GENOMIC DNA]</scope>
</reference>
<dbReference type="GO" id="GO:0005829">
    <property type="term" value="C:cytosol"/>
    <property type="evidence" value="ECO:0007669"/>
    <property type="project" value="TreeGrafter"/>
</dbReference>
<dbReference type="OMA" id="HIMDGYF"/>
<proteinExistence type="inferred from homology"/>
<dbReference type="GO" id="GO:0043161">
    <property type="term" value="P:proteasome-mediated ubiquitin-dependent protein catabolic process"/>
    <property type="evidence" value="ECO:0007669"/>
    <property type="project" value="TreeGrafter"/>
</dbReference>
<dbReference type="STRING" id="37360.A0A0G4IN01"/>
<evidence type="ECO:0000313" key="4">
    <source>
        <dbReference type="EMBL" id="CEO96638.1"/>
    </source>
</evidence>
<dbReference type="PROSITE" id="PS50250">
    <property type="entry name" value="PCI"/>
    <property type="match status" value="1"/>
</dbReference>
<dbReference type="GO" id="GO:0008541">
    <property type="term" value="C:proteasome regulatory particle, lid subcomplex"/>
    <property type="evidence" value="ECO:0007669"/>
    <property type="project" value="TreeGrafter"/>
</dbReference>
<dbReference type="Gene3D" id="1.25.40.990">
    <property type="match status" value="1"/>
</dbReference>
<dbReference type="EMBL" id="CDSF01000068">
    <property type="protein sequence ID" value="CEO96638.1"/>
    <property type="molecule type" value="Genomic_DNA"/>
</dbReference>
<dbReference type="FunFam" id="1.25.40.990:FF:000001">
    <property type="entry name" value="26S proteasome non-ATPase regulatory subunit"/>
    <property type="match status" value="1"/>
</dbReference>
<evidence type="ECO:0000259" key="3">
    <source>
        <dbReference type="PROSITE" id="PS50250"/>
    </source>
</evidence>
<dbReference type="PANTHER" id="PTHR12387">
    <property type="entry name" value="26S PROTEASOME NON-ATPASE REGULATORY SUBUNIT 8"/>
    <property type="match status" value="1"/>
</dbReference>